<dbReference type="FunFam" id="1.10.630.10:FF:000076">
    <property type="entry name" value="Cytochrome P450 monooxygenase"/>
    <property type="match status" value="1"/>
</dbReference>
<evidence type="ECO:0000313" key="20">
    <source>
        <dbReference type="Proteomes" id="UP000289323"/>
    </source>
</evidence>
<keyword evidence="9" id="KW-0560">Oxidoreductase</keyword>
<keyword evidence="6 18" id="KW-0812">Transmembrane</keyword>
<evidence type="ECO:0000256" key="18">
    <source>
        <dbReference type="SAM" id="Phobius"/>
    </source>
</evidence>
<reference evidence="19 20" key="1">
    <citation type="submission" date="2018-04" db="EMBL/GenBank/DDBJ databases">
        <authorList>
            <person name="Huttner S."/>
            <person name="Dainat J."/>
        </authorList>
    </citation>
    <scope>NUCLEOTIDE SEQUENCE [LARGE SCALE GENOMIC DNA]</scope>
</reference>
<evidence type="ECO:0000256" key="11">
    <source>
        <dbReference type="ARBA" id="ARBA00023026"/>
    </source>
</evidence>
<comment type="pathway">
    <text evidence="3">Hormone biosynthesis.</text>
</comment>
<evidence type="ECO:0000256" key="12">
    <source>
        <dbReference type="ARBA" id="ARBA00023033"/>
    </source>
</evidence>
<dbReference type="AlphaFoldDB" id="A0A446BLF2"/>
<dbReference type="InterPro" id="IPR001128">
    <property type="entry name" value="Cyt_P450"/>
</dbReference>
<keyword evidence="10 16" id="KW-0408">Iron</keyword>
<evidence type="ECO:0000256" key="7">
    <source>
        <dbReference type="ARBA" id="ARBA00022723"/>
    </source>
</evidence>
<evidence type="ECO:0000256" key="3">
    <source>
        <dbReference type="ARBA" id="ARBA00004972"/>
    </source>
</evidence>
<dbReference type="InterPro" id="IPR002401">
    <property type="entry name" value="Cyt_P450_E_grp-I"/>
</dbReference>
<comment type="subcellular location">
    <subcellularLocation>
        <location evidence="2">Membrane</location>
        <topology evidence="2">Single-pass membrane protein</topology>
    </subcellularLocation>
</comment>
<evidence type="ECO:0000256" key="9">
    <source>
        <dbReference type="ARBA" id="ARBA00023002"/>
    </source>
</evidence>
<feature type="compositionally biased region" description="Acidic residues" evidence="17">
    <location>
        <begin position="435"/>
        <end position="445"/>
    </location>
</feature>
<evidence type="ECO:0000256" key="6">
    <source>
        <dbReference type="ARBA" id="ARBA00022692"/>
    </source>
</evidence>
<evidence type="ECO:0000313" key="19">
    <source>
        <dbReference type="EMBL" id="SPQ23319.1"/>
    </source>
</evidence>
<evidence type="ECO:0000256" key="14">
    <source>
        <dbReference type="ARBA" id="ARBA00068222"/>
    </source>
</evidence>
<dbReference type="PRINTS" id="PR00385">
    <property type="entry name" value="P450"/>
</dbReference>
<gene>
    <name evidence="19" type="ORF">TT172_LOCUS5738</name>
</gene>
<feature type="binding site" description="axial binding residue" evidence="16">
    <location>
        <position position="469"/>
    </location>
    <ligand>
        <name>heme</name>
        <dbReference type="ChEBI" id="CHEBI:30413"/>
    </ligand>
    <ligandPart>
        <name>Fe</name>
        <dbReference type="ChEBI" id="CHEBI:18248"/>
    </ligandPart>
</feature>
<keyword evidence="8 18" id="KW-1133">Transmembrane helix</keyword>
<dbReference type="Pfam" id="PF00067">
    <property type="entry name" value="p450"/>
    <property type="match status" value="1"/>
</dbReference>
<comment type="cofactor">
    <cofactor evidence="1 16">
        <name>heme</name>
        <dbReference type="ChEBI" id="CHEBI:30413"/>
    </cofactor>
</comment>
<evidence type="ECO:0000256" key="2">
    <source>
        <dbReference type="ARBA" id="ARBA00004167"/>
    </source>
</evidence>
<evidence type="ECO:0000256" key="10">
    <source>
        <dbReference type="ARBA" id="ARBA00023004"/>
    </source>
</evidence>
<feature type="transmembrane region" description="Helical" evidence="18">
    <location>
        <begin position="13"/>
        <end position="35"/>
    </location>
</feature>
<dbReference type="CDD" id="cd11060">
    <property type="entry name" value="CYP57A1-like"/>
    <property type="match status" value="1"/>
</dbReference>
<dbReference type="GO" id="GO:0004497">
    <property type="term" value="F:monooxygenase activity"/>
    <property type="evidence" value="ECO:0007669"/>
    <property type="project" value="UniProtKB-KW"/>
</dbReference>
<evidence type="ECO:0000256" key="8">
    <source>
        <dbReference type="ARBA" id="ARBA00022989"/>
    </source>
</evidence>
<keyword evidence="7 16" id="KW-0479">Metal-binding</keyword>
<keyword evidence="18" id="KW-0472">Membrane</keyword>
<organism evidence="19 20">
    <name type="scientific">Thermothielavioides terrestris</name>
    <dbReference type="NCBI Taxonomy" id="2587410"/>
    <lineage>
        <taxon>Eukaryota</taxon>
        <taxon>Fungi</taxon>
        <taxon>Dikarya</taxon>
        <taxon>Ascomycota</taxon>
        <taxon>Pezizomycotina</taxon>
        <taxon>Sordariomycetes</taxon>
        <taxon>Sordariomycetidae</taxon>
        <taxon>Sordariales</taxon>
        <taxon>Chaetomiaceae</taxon>
        <taxon>Thermothielavioides</taxon>
    </lineage>
</organism>
<dbReference type="EMBL" id="OUUZ01000010">
    <property type="protein sequence ID" value="SPQ23319.1"/>
    <property type="molecule type" value="Genomic_DNA"/>
</dbReference>
<dbReference type="PRINTS" id="PR00463">
    <property type="entry name" value="EP450I"/>
</dbReference>
<dbReference type="GO" id="GO:0016705">
    <property type="term" value="F:oxidoreductase activity, acting on paired donors, with incorporation or reduction of molecular oxygen"/>
    <property type="evidence" value="ECO:0007669"/>
    <property type="project" value="InterPro"/>
</dbReference>
<dbReference type="InterPro" id="IPR036396">
    <property type="entry name" value="Cyt_P450_sf"/>
</dbReference>
<dbReference type="PANTHER" id="PTHR24305:SF77">
    <property type="entry name" value="CYTOCHROME P450 MONOOXYGENASE"/>
    <property type="match status" value="1"/>
</dbReference>
<evidence type="ECO:0000256" key="4">
    <source>
        <dbReference type="ARBA" id="ARBA00010617"/>
    </source>
</evidence>
<sequence>MLPEVFAAVRGPYLVPALALAVLACLVSTYVAAWYRLRHFSGPRLASFSYLWMLRICLSGKQAARYEHINDKYGHVARIGPNDLITDDPELVRRMNGARSAYGRSSWYYALRMDPYGEGLFSMIDTAAHDRLKGKLAFGYGGKENPALERDVDEQLARLVGLIRRKYISDNEHTRPLDLAKAAQYFTMDSITKIAYGREFGFLDADGDVFRAIQSAEEGIPFLVILAEMPLLGRIFTNPWVLKLVGPKKTDTGGLGRMLAIAEQVVAERFGPDAQDHRDMLGAFIRHGVSQRQCEIEVPFQIVAGSDTTATAIRSTMLHLASTRHAYTKLQQEIDTAAAEGRISSPVTAEEAKNLEYLQAVIYEGLRIHPPFSGLVMKQAPPHGDTLPDGRFVPPGTRVAHNTLALQRRRDVFGADADVFRPERWLGLGPGADGDGGDDDEEDDDAKAARKTRMLQTTEMVFGWGRWGCAGKAVAFLEMGKALVELLRRFDFEVLHPERPWREENFNMFFQSELWMRVTERFPEAARG</sequence>
<keyword evidence="12" id="KW-0503">Monooxygenase</keyword>
<accession>A0A446BLF2</accession>
<name>A0A446BLF2_9PEZI</name>
<dbReference type="Gene3D" id="1.10.630.10">
    <property type="entry name" value="Cytochrome P450"/>
    <property type="match status" value="1"/>
</dbReference>
<evidence type="ECO:0000256" key="15">
    <source>
        <dbReference type="ARBA" id="ARBA00079990"/>
    </source>
</evidence>
<keyword evidence="5 16" id="KW-0349">Heme</keyword>
<comment type="similarity">
    <text evidence="4">Belongs to the cytochrome P450 family.</text>
</comment>
<evidence type="ECO:0000256" key="1">
    <source>
        <dbReference type="ARBA" id="ARBA00001971"/>
    </source>
</evidence>
<keyword evidence="11" id="KW-0843">Virulence</keyword>
<dbReference type="PANTHER" id="PTHR24305">
    <property type="entry name" value="CYTOCHROME P450"/>
    <property type="match status" value="1"/>
</dbReference>
<protein>
    <recommendedName>
        <fullName evidence="14">Cytochrome P450 monooxygenase ABA1</fullName>
    </recommendedName>
    <alternativeName>
        <fullName evidence="15">Abscisic acid biosynthesis protein 1</fullName>
    </alternativeName>
    <alternativeName>
        <fullName evidence="13">Cytochrome P450 monooxygenase aba1</fullName>
    </alternativeName>
</protein>
<proteinExistence type="inferred from homology"/>
<evidence type="ECO:0000256" key="17">
    <source>
        <dbReference type="SAM" id="MobiDB-lite"/>
    </source>
</evidence>
<dbReference type="GO" id="GO:0016020">
    <property type="term" value="C:membrane"/>
    <property type="evidence" value="ECO:0007669"/>
    <property type="project" value="UniProtKB-SubCell"/>
</dbReference>
<dbReference type="SUPFAM" id="SSF48264">
    <property type="entry name" value="Cytochrome P450"/>
    <property type="match status" value="1"/>
</dbReference>
<dbReference type="Proteomes" id="UP000289323">
    <property type="component" value="Unassembled WGS sequence"/>
</dbReference>
<evidence type="ECO:0000256" key="13">
    <source>
        <dbReference type="ARBA" id="ARBA00067672"/>
    </source>
</evidence>
<dbReference type="GO" id="GO:0020037">
    <property type="term" value="F:heme binding"/>
    <property type="evidence" value="ECO:0007669"/>
    <property type="project" value="InterPro"/>
</dbReference>
<evidence type="ECO:0000256" key="5">
    <source>
        <dbReference type="ARBA" id="ARBA00022617"/>
    </source>
</evidence>
<dbReference type="GO" id="GO:0005506">
    <property type="term" value="F:iron ion binding"/>
    <property type="evidence" value="ECO:0007669"/>
    <property type="project" value="InterPro"/>
</dbReference>
<evidence type="ECO:0000256" key="16">
    <source>
        <dbReference type="PIRSR" id="PIRSR602401-1"/>
    </source>
</evidence>
<feature type="region of interest" description="Disordered" evidence="17">
    <location>
        <begin position="424"/>
        <end position="448"/>
    </location>
</feature>
<dbReference type="InterPro" id="IPR050121">
    <property type="entry name" value="Cytochrome_P450_monoxygenase"/>
</dbReference>